<name>A0AAD9ZBK5_9LECA</name>
<gene>
    <name evidence="2" type="ORF">OEA41_006437</name>
</gene>
<reference evidence="2" key="1">
    <citation type="submission" date="2022-11" db="EMBL/GenBank/DDBJ databases">
        <title>Chromosomal genome sequence assembly and mating type (MAT) locus characterization of the leprose asexual lichenized fungus Lepraria neglecta (Nyl.) Erichsen.</title>
        <authorList>
            <person name="Allen J.L."/>
            <person name="Pfeffer B."/>
        </authorList>
    </citation>
    <scope>NUCLEOTIDE SEQUENCE</scope>
    <source>
        <strain evidence="2">Allen 5258</strain>
    </source>
</reference>
<comment type="caution">
    <text evidence="2">The sequence shown here is derived from an EMBL/GenBank/DDBJ whole genome shotgun (WGS) entry which is preliminary data.</text>
</comment>
<feature type="compositionally biased region" description="Acidic residues" evidence="1">
    <location>
        <begin position="131"/>
        <end position="155"/>
    </location>
</feature>
<feature type="region of interest" description="Disordered" evidence="1">
    <location>
        <begin position="128"/>
        <end position="155"/>
    </location>
</feature>
<dbReference type="Proteomes" id="UP001276659">
    <property type="component" value="Unassembled WGS sequence"/>
</dbReference>
<evidence type="ECO:0000313" key="2">
    <source>
        <dbReference type="EMBL" id="KAK3173108.1"/>
    </source>
</evidence>
<accession>A0AAD9ZBK5</accession>
<protein>
    <submittedName>
        <fullName evidence="2">Uncharacterized protein</fullName>
    </submittedName>
</protein>
<evidence type="ECO:0000256" key="1">
    <source>
        <dbReference type="SAM" id="MobiDB-lite"/>
    </source>
</evidence>
<evidence type="ECO:0000313" key="3">
    <source>
        <dbReference type="Proteomes" id="UP001276659"/>
    </source>
</evidence>
<organism evidence="2 3">
    <name type="scientific">Lepraria neglecta</name>
    <dbReference type="NCBI Taxonomy" id="209136"/>
    <lineage>
        <taxon>Eukaryota</taxon>
        <taxon>Fungi</taxon>
        <taxon>Dikarya</taxon>
        <taxon>Ascomycota</taxon>
        <taxon>Pezizomycotina</taxon>
        <taxon>Lecanoromycetes</taxon>
        <taxon>OSLEUM clade</taxon>
        <taxon>Lecanoromycetidae</taxon>
        <taxon>Lecanorales</taxon>
        <taxon>Lecanorineae</taxon>
        <taxon>Stereocaulaceae</taxon>
        <taxon>Lepraria</taxon>
    </lineage>
</organism>
<dbReference type="AlphaFoldDB" id="A0AAD9ZBK5"/>
<dbReference type="Gene3D" id="1.10.1170.10">
    <property type="entry name" value="Inhibitor Of Apoptosis Protein (2mihbC-IAP-1), Chain A"/>
    <property type="match status" value="1"/>
</dbReference>
<keyword evidence="3" id="KW-1185">Reference proteome</keyword>
<sequence>MFSKVLAERVPLYKEVMVYSQLVYLQNKDLVNELNMFSYVKRVALFLDEAGKQDEYIPTGQSVKTLAEAGFFSQSSQKSMFGPRAPRLICFACRFKIIDMEQNPINDHLRHKESSPNVTDYELNQEVAVGENDDQDEEWQDITDQNEDKEDDMRS</sequence>
<dbReference type="SUPFAM" id="SSF57924">
    <property type="entry name" value="Inhibitor of apoptosis (IAP) repeat"/>
    <property type="match status" value="1"/>
</dbReference>
<dbReference type="EMBL" id="JASNWA010000007">
    <property type="protein sequence ID" value="KAK3173108.1"/>
    <property type="molecule type" value="Genomic_DNA"/>
</dbReference>
<proteinExistence type="predicted"/>